<dbReference type="GO" id="GO:0016787">
    <property type="term" value="F:hydrolase activity"/>
    <property type="evidence" value="ECO:0007669"/>
    <property type="project" value="UniProtKB-KW"/>
</dbReference>
<dbReference type="Proteomes" id="UP001141434">
    <property type="component" value="Unassembled WGS sequence"/>
</dbReference>
<keyword evidence="2" id="KW-1185">Reference proteome</keyword>
<protein>
    <submittedName>
        <fullName evidence="1">P-loop containing nucleoside triphosphate hydrolase protein</fullName>
    </submittedName>
</protein>
<gene>
    <name evidence="1" type="ORF">NUU61_001174</name>
</gene>
<evidence type="ECO:0000313" key="1">
    <source>
        <dbReference type="EMBL" id="KAJ5115415.1"/>
    </source>
</evidence>
<reference evidence="1" key="1">
    <citation type="submission" date="2022-11" db="EMBL/GenBank/DDBJ databases">
        <authorList>
            <person name="Petersen C."/>
        </authorList>
    </citation>
    <scope>NUCLEOTIDE SEQUENCE</scope>
    <source>
        <strain evidence="1">IBT 34128</strain>
    </source>
</reference>
<dbReference type="EMBL" id="JAPMSZ010000001">
    <property type="protein sequence ID" value="KAJ5115415.1"/>
    <property type="molecule type" value="Genomic_DNA"/>
</dbReference>
<sequence>MAYWIYALRSSWIFSTRSIHSALKSVVTSPLAKVPFSKRYPVLGSLSKAIYVPDFLPSLFSESIPILAFECPSYLNKHAVMLSNLDSFEGLPILIEKAKGAIGITTYRKAFLNNLLRVEVSGPDRPHLTIINLPRLIYSETKQQSAIDVHLI</sequence>
<dbReference type="GeneID" id="81390924"/>
<reference evidence="1" key="2">
    <citation type="journal article" date="2023" name="IMA Fungus">
        <title>Comparative genomic study of the Penicillium genus elucidates a diverse pangenome and 15 lateral gene transfer events.</title>
        <authorList>
            <person name="Petersen C."/>
            <person name="Sorensen T."/>
            <person name="Nielsen M.R."/>
            <person name="Sondergaard T.E."/>
            <person name="Sorensen J.L."/>
            <person name="Fitzpatrick D.A."/>
            <person name="Frisvad J.C."/>
            <person name="Nielsen K.L."/>
        </authorList>
    </citation>
    <scope>NUCLEOTIDE SEQUENCE</scope>
    <source>
        <strain evidence="1">IBT 34128</strain>
    </source>
</reference>
<proteinExistence type="predicted"/>
<dbReference type="InterPro" id="IPR027417">
    <property type="entry name" value="P-loop_NTPase"/>
</dbReference>
<dbReference type="Gene3D" id="3.40.50.300">
    <property type="entry name" value="P-loop containing nucleotide triphosphate hydrolases"/>
    <property type="match status" value="1"/>
</dbReference>
<keyword evidence="1" id="KW-0378">Hydrolase</keyword>
<dbReference type="RefSeq" id="XP_056516606.1">
    <property type="nucleotide sequence ID" value="XM_056651756.1"/>
</dbReference>
<organism evidence="1 2">
    <name type="scientific">Penicillium alfredii</name>
    <dbReference type="NCBI Taxonomy" id="1506179"/>
    <lineage>
        <taxon>Eukaryota</taxon>
        <taxon>Fungi</taxon>
        <taxon>Dikarya</taxon>
        <taxon>Ascomycota</taxon>
        <taxon>Pezizomycotina</taxon>
        <taxon>Eurotiomycetes</taxon>
        <taxon>Eurotiomycetidae</taxon>
        <taxon>Eurotiales</taxon>
        <taxon>Aspergillaceae</taxon>
        <taxon>Penicillium</taxon>
    </lineage>
</organism>
<dbReference type="OrthoDB" id="415706at2759"/>
<accession>A0A9W9GCD0</accession>
<comment type="caution">
    <text evidence="1">The sequence shown here is derived from an EMBL/GenBank/DDBJ whole genome shotgun (WGS) entry which is preliminary data.</text>
</comment>
<name>A0A9W9GCD0_9EURO</name>
<dbReference type="AlphaFoldDB" id="A0A9W9GCD0"/>
<evidence type="ECO:0000313" key="2">
    <source>
        <dbReference type="Proteomes" id="UP001141434"/>
    </source>
</evidence>